<protein>
    <recommendedName>
        <fullName evidence="1">Protein kinase domain-containing protein</fullName>
    </recommendedName>
</protein>
<comment type="caution">
    <text evidence="2">The sequence shown here is derived from an EMBL/GenBank/DDBJ whole genome shotgun (WGS) entry which is preliminary data.</text>
</comment>
<dbReference type="PANTHER" id="PTHR47987">
    <property type="entry name" value="OS08G0249100 PROTEIN"/>
    <property type="match status" value="1"/>
</dbReference>
<dbReference type="InterPro" id="IPR046958">
    <property type="entry name" value="RBK1/2/STUNTED"/>
</dbReference>
<name>A0ABD3BL69_9LAMI</name>
<evidence type="ECO:0000313" key="2">
    <source>
        <dbReference type="EMBL" id="KAL3617485.1"/>
    </source>
</evidence>
<proteinExistence type="predicted"/>
<evidence type="ECO:0000313" key="3">
    <source>
        <dbReference type="Proteomes" id="UP001632038"/>
    </source>
</evidence>
<reference evidence="3" key="1">
    <citation type="journal article" date="2024" name="IScience">
        <title>Strigolactones Initiate the Formation of Haustorium-like Structures in Castilleja.</title>
        <authorList>
            <person name="Buerger M."/>
            <person name="Peterson D."/>
            <person name="Chory J."/>
        </authorList>
    </citation>
    <scope>NUCLEOTIDE SEQUENCE [LARGE SCALE GENOMIC DNA]</scope>
</reference>
<dbReference type="PROSITE" id="PS00108">
    <property type="entry name" value="PROTEIN_KINASE_ST"/>
    <property type="match status" value="1"/>
</dbReference>
<dbReference type="InterPro" id="IPR000719">
    <property type="entry name" value="Prot_kinase_dom"/>
</dbReference>
<dbReference type="InterPro" id="IPR011009">
    <property type="entry name" value="Kinase-like_dom_sf"/>
</dbReference>
<keyword evidence="3" id="KW-1185">Reference proteome</keyword>
<dbReference type="SUPFAM" id="SSF56112">
    <property type="entry name" value="Protein kinase-like (PK-like)"/>
    <property type="match status" value="1"/>
</dbReference>
<feature type="domain" description="Protein kinase" evidence="1">
    <location>
        <begin position="1"/>
        <end position="236"/>
    </location>
</feature>
<dbReference type="AlphaFoldDB" id="A0ABD3BL69"/>
<gene>
    <name evidence="2" type="ORF">CASFOL_037806</name>
</gene>
<dbReference type="EMBL" id="JAVIJP010000081">
    <property type="protein sequence ID" value="KAL3617485.1"/>
    <property type="molecule type" value="Genomic_DNA"/>
</dbReference>
<dbReference type="PANTHER" id="PTHR47987:SF2">
    <property type="entry name" value="PROTEIN KINASE DOMAIN-CONTAINING PROTEIN"/>
    <property type="match status" value="1"/>
</dbReference>
<organism evidence="2 3">
    <name type="scientific">Castilleja foliolosa</name>
    <dbReference type="NCBI Taxonomy" id="1961234"/>
    <lineage>
        <taxon>Eukaryota</taxon>
        <taxon>Viridiplantae</taxon>
        <taxon>Streptophyta</taxon>
        <taxon>Embryophyta</taxon>
        <taxon>Tracheophyta</taxon>
        <taxon>Spermatophyta</taxon>
        <taxon>Magnoliopsida</taxon>
        <taxon>eudicotyledons</taxon>
        <taxon>Gunneridae</taxon>
        <taxon>Pentapetalae</taxon>
        <taxon>asterids</taxon>
        <taxon>lamiids</taxon>
        <taxon>Lamiales</taxon>
        <taxon>Orobanchaceae</taxon>
        <taxon>Pedicularideae</taxon>
        <taxon>Castillejinae</taxon>
        <taxon>Castilleja</taxon>
    </lineage>
</organism>
<sequence length="236" mass="26098">MIGNVRVDDSVLEVLTGSCNWVVLGLNGVTEVVGVARRFGGGQMVSNYEIDFGSRWVTALAEGDGFRHGGGSGSDQGFSMLKTLERYQKCNYGAPKPNISAREALEKGSLEENLHGNKNKPLEFGWNERYRVAIGVAEALEYLHNRDDQPVIHRDVKSSNILLSDDFEPQLSDFGLAKWATTGSSHITYIDVAGTFGYMAPEYFMYGKANEKIDVYAYGVERENRCGTEVSTFLKT</sequence>
<dbReference type="Proteomes" id="UP001632038">
    <property type="component" value="Unassembled WGS sequence"/>
</dbReference>
<evidence type="ECO:0000259" key="1">
    <source>
        <dbReference type="PROSITE" id="PS50011"/>
    </source>
</evidence>
<accession>A0ABD3BL69</accession>
<dbReference type="Pfam" id="PF00069">
    <property type="entry name" value="Pkinase"/>
    <property type="match status" value="1"/>
</dbReference>
<dbReference type="PROSITE" id="PS50011">
    <property type="entry name" value="PROTEIN_KINASE_DOM"/>
    <property type="match status" value="1"/>
</dbReference>
<dbReference type="Gene3D" id="1.10.510.10">
    <property type="entry name" value="Transferase(Phosphotransferase) domain 1"/>
    <property type="match status" value="1"/>
</dbReference>
<dbReference type="SMART" id="SM00220">
    <property type="entry name" value="S_TKc"/>
    <property type="match status" value="1"/>
</dbReference>
<dbReference type="InterPro" id="IPR008271">
    <property type="entry name" value="Ser/Thr_kinase_AS"/>
</dbReference>